<proteinExistence type="predicted"/>
<dbReference type="BioCyc" id="PSP1104324:GJSN-1751-MONOMER"/>
<gene>
    <name evidence="1" type="ORF">P186_1787</name>
</gene>
<evidence type="ECO:0000313" key="2">
    <source>
        <dbReference type="Proteomes" id="UP000005867"/>
    </source>
</evidence>
<protein>
    <submittedName>
        <fullName evidence="1">Dinitrogenase iron-molybdenum cofactor biosynthesis</fullName>
    </submittedName>
</protein>
<accession>G7VH24</accession>
<dbReference type="Gene3D" id="3.30.420.130">
    <property type="entry name" value="Dinitrogenase iron-molybdenum cofactor biosynthesis domain"/>
    <property type="match status" value="1"/>
</dbReference>
<dbReference type="eggNOG" id="arCOG02737">
    <property type="taxonomic scope" value="Archaea"/>
</dbReference>
<name>G7VH24_9CREN</name>
<dbReference type="HOGENOM" id="CLU_1801765_0_0_2"/>
<dbReference type="KEGG" id="pyr:P186_1787"/>
<dbReference type="InterPro" id="IPR036105">
    <property type="entry name" value="DiNase_FeMo-co_biosyn_sf"/>
</dbReference>
<organism evidence="1 2">
    <name type="scientific">Pyrobaculum ferrireducens</name>
    <dbReference type="NCBI Taxonomy" id="1104324"/>
    <lineage>
        <taxon>Archaea</taxon>
        <taxon>Thermoproteota</taxon>
        <taxon>Thermoprotei</taxon>
        <taxon>Thermoproteales</taxon>
        <taxon>Thermoproteaceae</taxon>
        <taxon>Pyrobaculum</taxon>
    </lineage>
</organism>
<sequence length="174" mass="19591">MLRLGLLSAAVMRRCVSRFNLYIRVDSCIMKVAVACNQENVVFPGHFAHAPKFRIYMYEGGQLKLLEERTNPLGSVPDYDEHHHHHHHEIGVMNTDFQGEEAPPAHGLPKYQWLRDKVLPDVDVVIAAGACQTSYRFFTSSGVKMLFTDPVEVSTLEEYIASDPGSFEEALSQA</sequence>
<dbReference type="Proteomes" id="UP000005867">
    <property type="component" value="Chromosome"/>
</dbReference>
<dbReference type="EMBL" id="CP003098">
    <property type="protein sequence ID" value="AET33195.1"/>
    <property type="molecule type" value="Genomic_DNA"/>
</dbReference>
<reference evidence="1 2" key="1">
    <citation type="journal article" date="2012" name="J. Bacteriol.">
        <title>Complete genome sequence of strain 1860, a crenarchaeon of the genus pyrobaculum able to grow with various electron acceptors.</title>
        <authorList>
            <person name="Mardanov A.V."/>
            <person name="Gumerov V.M."/>
            <person name="Slobodkina G.B."/>
            <person name="Beletsky A.V."/>
            <person name="Bonch-Osmolovskaya E.A."/>
            <person name="Ravin N.V."/>
            <person name="Skryabin K.G."/>
        </authorList>
    </citation>
    <scope>NUCLEOTIDE SEQUENCE [LARGE SCALE GENOMIC DNA]</scope>
    <source>
        <strain evidence="1 2">1860</strain>
    </source>
</reference>
<dbReference type="SUPFAM" id="SSF53146">
    <property type="entry name" value="Nitrogenase accessory factor-like"/>
    <property type="match status" value="1"/>
</dbReference>
<dbReference type="AlphaFoldDB" id="G7VH24"/>
<evidence type="ECO:0000313" key="1">
    <source>
        <dbReference type="EMBL" id="AET33195.1"/>
    </source>
</evidence>
<dbReference type="STRING" id="1104324.P186_1787"/>
<keyword evidence="2" id="KW-1185">Reference proteome</keyword>